<dbReference type="InterPro" id="IPR036388">
    <property type="entry name" value="WH-like_DNA-bd_sf"/>
</dbReference>
<dbReference type="OrthoDB" id="439993at2759"/>
<dbReference type="InterPro" id="IPR035979">
    <property type="entry name" value="RBD_domain_sf"/>
</dbReference>
<dbReference type="SMART" id="SM00715">
    <property type="entry name" value="LA"/>
    <property type="match status" value="1"/>
</dbReference>
<dbReference type="AlphaFoldDB" id="A0A1C7MY82"/>
<dbReference type="Gene3D" id="1.10.10.10">
    <property type="entry name" value="Winged helix-like DNA-binding domain superfamily/Winged helix DNA-binding domain"/>
    <property type="match status" value="1"/>
</dbReference>
<dbReference type="GO" id="GO:0070034">
    <property type="term" value="F:telomerase RNA binding"/>
    <property type="evidence" value="ECO:0007669"/>
    <property type="project" value="InterPro"/>
</dbReference>
<dbReference type="SUPFAM" id="SSF46785">
    <property type="entry name" value="Winged helix' DNA-binding domain"/>
    <property type="match status" value="1"/>
</dbReference>
<evidence type="ECO:0000256" key="1">
    <source>
        <dbReference type="ARBA" id="ARBA00022884"/>
    </source>
</evidence>
<organism evidence="6 7">
    <name type="scientific">Choanephora cucurbitarum</name>
    <dbReference type="NCBI Taxonomy" id="101091"/>
    <lineage>
        <taxon>Eukaryota</taxon>
        <taxon>Fungi</taxon>
        <taxon>Fungi incertae sedis</taxon>
        <taxon>Mucoromycota</taxon>
        <taxon>Mucoromycotina</taxon>
        <taxon>Mucoromycetes</taxon>
        <taxon>Mucorales</taxon>
        <taxon>Mucorineae</taxon>
        <taxon>Choanephoraceae</taxon>
        <taxon>Choanephoroideae</taxon>
        <taxon>Choanephora</taxon>
    </lineage>
</organism>
<dbReference type="GO" id="GO:0006396">
    <property type="term" value="P:RNA processing"/>
    <property type="evidence" value="ECO:0007669"/>
    <property type="project" value="InterPro"/>
</dbReference>
<dbReference type="Pfam" id="PF00076">
    <property type="entry name" value="RRM_1"/>
    <property type="match status" value="1"/>
</dbReference>
<keyword evidence="7" id="KW-1185">Reference proteome</keyword>
<evidence type="ECO:0000256" key="2">
    <source>
        <dbReference type="PROSITE-ProRule" id="PRU00332"/>
    </source>
</evidence>
<dbReference type="InterPro" id="IPR014886">
    <property type="entry name" value="La_xRRM"/>
</dbReference>
<dbReference type="InParanoid" id="A0A1C7MY82"/>
<dbReference type="InterPro" id="IPR002344">
    <property type="entry name" value="Lupus_La"/>
</dbReference>
<dbReference type="InterPro" id="IPR012677">
    <property type="entry name" value="Nucleotide-bd_a/b_plait_sf"/>
</dbReference>
<dbReference type="PROSITE" id="PS50102">
    <property type="entry name" value="RRM"/>
    <property type="match status" value="1"/>
</dbReference>
<dbReference type="PROSITE" id="PS50961">
    <property type="entry name" value="HTH_LA"/>
    <property type="match status" value="1"/>
</dbReference>
<dbReference type="InterPro" id="IPR036390">
    <property type="entry name" value="WH_DNA-bd_sf"/>
</dbReference>
<accession>A0A1C7MY82</accession>
<dbReference type="CDD" id="cd00590">
    <property type="entry name" value="RRM_SF"/>
    <property type="match status" value="1"/>
</dbReference>
<proteinExistence type="predicted"/>
<dbReference type="Gene3D" id="3.30.70.330">
    <property type="match status" value="2"/>
</dbReference>
<evidence type="ECO:0000259" key="5">
    <source>
        <dbReference type="PROSITE" id="PS51939"/>
    </source>
</evidence>
<dbReference type="PROSITE" id="PS51939">
    <property type="entry name" value="XRRM"/>
    <property type="match status" value="1"/>
</dbReference>
<dbReference type="GO" id="GO:1990904">
    <property type="term" value="C:ribonucleoprotein complex"/>
    <property type="evidence" value="ECO:0007669"/>
    <property type="project" value="UniProtKB-UniRule"/>
</dbReference>
<feature type="domain" description="RRM" evidence="3">
    <location>
        <begin position="99"/>
        <end position="188"/>
    </location>
</feature>
<feature type="domain" description="HTH La-type RNA-binding" evidence="4">
    <location>
        <begin position="1"/>
        <end position="93"/>
    </location>
</feature>
<dbReference type="InterPro" id="IPR000504">
    <property type="entry name" value="RRM_dom"/>
</dbReference>
<dbReference type="Proteomes" id="UP000093000">
    <property type="component" value="Unassembled WGS sequence"/>
</dbReference>
<evidence type="ECO:0000313" key="7">
    <source>
        <dbReference type="Proteomes" id="UP000093000"/>
    </source>
</evidence>
<feature type="domain" description="XRRM" evidence="5">
    <location>
        <begin position="229"/>
        <end position="341"/>
    </location>
</feature>
<dbReference type="GO" id="GO:1904868">
    <property type="term" value="P:telomerase catalytic core complex assembly"/>
    <property type="evidence" value="ECO:0007669"/>
    <property type="project" value="InterPro"/>
</dbReference>
<dbReference type="STRING" id="101091.A0A1C7MY82"/>
<gene>
    <name evidence="6" type="primary">LARP6C</name>
    <name evidence="6" type="ORF">A0J61_10591</name>
</gene>
<evidence type="ECO:0000259" key="4">
    <source>
        <dbReference type="PROSITE" id="PS50961"/>
    </source>
</evidence>
<evidence type="ECO:0000313" key="6">
    <source>
        <dbReference type="EMBL" id="OBZ81359.1"/>
    </source>
</evidence>
<protein>
    <submittedName>
        <fullName evidence="6">La-related protein 6C</fullName>
    </submittedName>
</protein>
<dbReference type="InterPro" id="IPR045537">
    <property type="entry name" value="Lar7_xRRM"/>
</dbReference>
<dbReference type="SMART" id="SM00360">
    <property type="entry name" value="RRM"/>
    <property type="match status" value="1"/>
</dbReference>
<evidence type="ECO:0000259" key="3">
    <source>
        <dbReference type="PROSITE" id="PS50102"/>
    </source>
</evidence>
<dbReference type="InterPro" id="IPR006630">
    <property type="entry name" value="La_HTH"/>
</dbReference>
<dbReference type="Pfam" id="PF19977">
    <property type="entry name" value="xRRM"/>
    <property type="match status" value="1"/>
</dbReference>
<dbReference type="GO" id="GO:0005634">
    <property type="term" value="C:nucleus"/>
    <property type="evidence" value="ECO:0007669"/>
    <property type="project" value="InterPro"/>
</dbReference>
<dbReference type="EMBL" id="LUGH01001253">
    <property type="protein sequence ID" value="OBZ81359.1"/>
    <property type="molecule type" value="Genomic_DNA"/>
</dbReference>
<sequence length="341" mass="39698">MTLEREHKLVKTVETLFSDASLLWDKVMQQKILADSENMVSFIDLSNLSKLKALDATPEEIKDCIERHSTHKLKLNEDQTKVGRIKPYVPNKKEELDDWSIYVEGLAKPYDDEQNIRELFNKLVGHVSFFRIPPNQQGQTKFFGYCFLEFDQQAHVQKAVETVNQYQVDSTEQTNELVKKLNLRVMSKHDWNKLKEEYVALLNQKKIATKRLWDEYNQGQQVEGEEEESFTKGLIVHVDGLHPQAPKTTALTLLETSGVKIAFMNQKKKGLTATHIRLDRPEDAQKICQFFDVHAIVQETEKDSQGKEQETKTSECIRLRILTGSEEKIYWQEDQKKQKKN</sequence>
<keyword evidence="1 2" id="KW-0694">RNA-binding</keyword>
<comment type="caution">
    <text evidence="6">The sequence shown here is derived from an EMBL/GenBank/DDBJ whole genome shotgun (WGS) entry which is preliminary data.</text>
</comment>
<name>A0A1C7MY82_9FUNG</name>
<reference evidence="6 7" key="1">
    <citation type="submission" date="2016-03" db="EMBL/GenBank/DDBJ databases">
        <title>Choanephora cucurbitarum.</title>
        <authorList>
            <person name="Min B."/>
            <person name="Park H."/>
            <person name="Park J.-H."/>
            <person name="Shin H.-D."/>
            <person name="Choi I.-G."/>
        </authorList>
    </citation>
    <scope>NUCLEOTIDE SEQUENCE [LARGE SCALE GENOMIC DNA]</scope>
    <source>
        <strain evidence="6 7">KUS-F28377</strain>
    </source>
</reference>
<dbReference type="SUPFAM" id="SSF54928">
    <property type="entry name" value="RNA-binding domain, RBD"/>
    <property type="match status" value="1"/>
</dbReference>
<dbReference type="PRINTS" id="PR00302">
    <property type="entry name" value="LUPUSLA"/>
</dbReference>